<comment type="caution">
    <text evidence="1">The sequence shown here is derived from an EMBL/GenBank/DDBJ whole genome shotgun (WGS) entry which is preliminary data.</text>
</comment>
<sequence>MMVFETLLPDCDETHWPLAILVAEARLDADGVRSGLDTVERWLAQEKPFALLLISAYEQPLVSDAAILAMVAQRIGIAREALHRFLLGIAVVVPAATADGVRQSLARLPLHMPLEIFNKAPPAVEWLCRSILAPAGLAIDSL</sequence>
<gene>
    <name evidence="1" type="ORF">DQ393_25785</name>
</gene>
<dbReference type="EMBL" id="QMKK01000054">
    <property type="protein sequence ID" value="RAX38048.1"/>
    <property type="molecule type" value="Genomic_DNA"/>
</dbReference>
<organism evidence="1 2">
    <name type="scientific">Rhizobium tropici</name>
    <dbReference type="NCBI Taxonomy" id="398"/>
    <lineage>
        <taxon>Bacteria</taxon>
        <taxon>Pseudomonadati</taxon>
        <taxon>Pseudomonadota</taxon>
        <taxon>Alphaproteobacteria</taxon>
        <taxon>Hyphomicrobiales</taxon>
        <taxon>Rhizobiaceae</taxon>
        <taxon>Rhizobium/Agrobacterium group</taxon>
        <taxon>Rhizobium</taxon>
    </lineage>
</organism>
<dbReference type="OrthoDB" id="8389947at2"/>
<evidence type="ECO:0000313" key="2">
    <source>
        <dbReference type="Proteomes" id="UP000251205"/>
    </source>
</evidence>
<name>A0A329Y4Q5_RHITR</name>
<dbReference type="AlphaFoldDB" id="A0A329Y4Q5"/>
<dbReference type="RefSeq" id="WP_112344544.1">
    <property type="nucleotide sequence ID" value="NZ_QMKK01000054.1"/>
</dbReference>
<evidence type="ECO:0008006" key="3">
    <source>
        <dbReference type="Google" id="ProtNLM"/>
    </source>
</evidence>
<evidence type="ECO:0000313" key="1">
    <source>
        <dbReference type="EMBL" id="RAX38048.1"/>
    </source>
</evidence>
<protein>
    <recommendedName>
        <fullName evidence="3">STAS/SEC14 domain-containing protein</fullName>
    </recommendedName>
</protein>
<proteinExistence type="predicted"/>
<dbReference type="Proteomes" id="UP000251205">
    <property type="component" value="Unassembled WGS sequence"/>
</dbReference>
<accession>A0A329Y4Q5</accession>
<reference evidence="1 2" key="1">
    <citation type="submission" date="2018-06" db="EMBL/GenBank/DDBJ databases">
        <title>Whole Genome Sequence of an efficient microsymbiont, Rhizobium tropici.</title>
        <authorList>
            <person name="Srinivasan R."/>
            <person name="Singh H.V."/>
            <person name="Srivastava R."/>
            <person name="Kumari B."/>
            <person name="Radhakrishna A."/>
        </authorList>
    </citation>
    <scope>NUCLEOTIDE SEQUENCE [LARGE SCALE GENOMIC DNA]</scope>
    <source>
        <strain evidence="1 2">IGFRI Rhizo-19</strain>
    </source>
</reference>